<organism evidence="4">
    <name type="scientific">Entomoneis paludosa</name>
    <dbReference type="NCBI Taxonomy" id="265537"/>
    <lineage>
        <taxon>Eukaryota</taxon>
        <taxon>Sar</taxon>
        <taxon>Stramenopiles</taxon>
        <taxon>Ochrophyta</taxon>
        <taxon>Bacillariophyta</taxon>
        <taxon>Bacillariophyceae</taxon>
        <taxon>Bacillariophycidae</taxon>
        <taxon>Entomoneidaceae</taxon>
        <taxon>Entomoneis</taxon>
    </lineage>
</organism>
<evidence type="ECO:0008006" key="5">
    <source>
        <dbReference type="Google" id="ProtNLM"/>
    </source>
</evidence>
<evidence type="ECO:0000256" key="1">
    <source>
        <dbReference type="SAM" id="MobiDB-lite"/>
    </source>
</evidence>
<name>A0A6U3C5M4_9STRA</name>
<dbReference type="AlphaFoldDB" id="A0A6U3C5M4"/>
<feature type="compositionally biased region" description="Basic and acidic residues" evidence="1">
    <location>
        <begin position="59"/>
        <end position="73"/>
    </location>
</feature>
<evidence type="ECO:0000313" key="4">
    <source>
        <dbReference type="EMBL" id="CAD9978264.1"/>
    </source>
</evidence>
<protein>
    <recommendedName>
        <fullName evidence="5">Transmembrane protein</fullName>
    </recommendedName>
</protein>
<keyword evidence="2" id="KW-0812">Transmembrane</keyword>
<gene>
    <name evidence="3" type="ORF">APAL1065_LOCUS18278</name>
    <name evidence="4" type="ORF">APAL1065_LOCUS18279</name>
</gene>
<evidence type="ECO:0000313" key="3">
    <source>
        <dbReference type="EMBL" id="CAD9978263.1"/>
    </source>
</evidence>
<dbReference type="EMBL" id="HBHT01027219">
    <property type="protein sequence ID" value="CAD9978264.1"/>
    <property type="molecule type" value="Transcribed_RNA"/>
</dbReference>
<feature type="transmembrane region" description="Helical" evidence="2">
    <location>
        <begin position="107"/>
        <end position="127"/>
    </location>
</feature>
<accession>A0A6U3C5M4</accession>
<proteinExistence type="predicted"/>
<dbReference type="EMBL" id="HBHT01027218">
    <property type="protein sequence ID" value="CAD9978263.1"/>
    <property type="molecule type" value="Transcribed_RNA"/>
</dbReference>
<reference evidence="4" key="1">
    <citation type="submission" date="2021-01" db="EMBL/GenBank/DDBJ databases">
        <authorList>
            <person name="Corre E."/>
            <person name="Pelletier E."/>
            <person name="Niang G."/>
            <person name="Scheremetjew M."/>
            <person name="Finn R."/>
            <person name="Kale V."/>
            <person name="Holt S."/>
            <person name="Cochrane G."/>
            <person name="Meng A."/>
            <person name="Brown T."/>
            <person name="Cohen L."/>
        </authorList>
    </citation>
    <scope>NUCLEOTIDE SEQUENCE</scope>
    <source>
        <strain evidence="4">CCMP125</strain>
    </source>
</reference>
<evidence type="ECO:0000256" key="2">
    <source>
        <dbReference type="SAM" id="Phobius"/>
    </source>
</evidence>
<feature type="region of interest" description="Disordered" evidence="1">
    <location>
        <begin position="59"/>
        <end position="97"/>
    </location>
</feature>
<keyword evidence="2" id="KW-1133">Transmembrane helix</keyword>
<keyword evidence="2" id="KW-0472">Membrane</keyword>
<dbReference type="PROSITE" id="PS51257">
    <property type="entry name" value="PROKAR_LIPOPROTEIN"/>
    <property type="match status" value="1"/>
</dbReference>
<sequence length="217" mass="24536">MHFRTGQTIGALFTATLACSIATLSSSFVMRPPHISAKPASRTASDNTPGILTFWKSDENEHEHEHEHEHEVGELESSGSEKILNRGGGRSRKKKRQVLPAEERKSIFFFGTILPLLALIIIFRSLFFGGLPTGDSSVYYYTSTSFESTTYANGKVDTARKQSVKTNMPSLIDNKMSSPSESIEFRESRLAKDFDDQLEDEFNRMMRSERTIFDDFF</sequence>